<evidence type="ECO:0000256" key="7">
    <source>
        <dbReference type="ARBA" id="ARBA00023224"/>
    </source>
</evidence>
<evidence type="ECO:0000313" key="12">
    <source>
        <dbReference type="EMBL" id="VDD96460.1"/>
    </source>
</evidence>
<dbReference type="OrthoDB" id="10037617at2759"/>
<proteinExistence type="inferred from homology"/>
<gene>
    <name evidence="12" type="ORF">EVEC_LOCUS11211</name>
</gene>
<keyword evidence="5 10" id="KW-0472">Membrane</keyword>
<dbReference type="STRING" id="51028.A0A0N4VM15"/>
<keyword evidence="13" id="KW-1185">Reference proteome</keyword>
<keyword evidence="7 8" id="KW-0807">Transducer</keyword>
<dbReference type="InterPro" id="IPR017452">
    <property type="entry name" value="GPCR_Rhodpsn_7TM"/>
</dbReference>
<reference evidence="14" key="1">
    <citation type="submission" date="2017-02" db="UniProtKB">
        <authorList>
            <consortium name="WormBaseParasite"/>
        </authorList>
    </citation>
    <scope>IDENTIFICATION</scope>
</reference>
<dbReference type="GO" id="GO:0043005">
    <property type="term" value="C:neuron projection"/>
    <property type="evidence" value="ECO:0007669"/>
    <property type="project" value="TreeGrafter"/>
</dbReference>
<dbReference type="PANTHER" id="PTHR24235:SF23">
    <property type="entry name" value="G-PROTEIN COUPLED RECEPTORS FAMILY 1 PROFILE DOMAIN-CONTAINING PROTEIN"/>
    <property type="match status" value="1"/>
</dbReference>
<evidence type="ECO:0000256" key="5">
    <source>
        <dbReference type="ARBA" id="ARBA00023136"/>
    </source>
</evidence>
<dbReference type="PRINTS" id="PR00237">
    <property type="entry name" value="GPCRRHODOPSN"/>
</dbReference>
<evidence type="ECO:0000259" key="11">
    <source>
        <dbReference type="PROSITE" id="PS50262"/>
    </source>
</evidence>
<feature type="domain" description="G-protein coupled receptors family 1 profile" evidence="11">
    <location>
        <begin position="1"/>
        <end position="169"/>
    </location>
</feature>
<accession>A0A0N4VM15</accession>
<dbReference type="PANTHER" id="PTHR24235">
    <property type="entry name" value="NEUROPEPTIDE Y RECEPTOR"/>
    <property type="match status" value="1"/>
</dbReference>
<evidence type="ECO:0000256" key="4">
    <source>
        <dbReference type="ARBA" id="ARBA00023040"/>
    </source>
</evidence>
<dbReference type="Pfam" id="PF00001">
    <property type="entry name" value="7tm_1"/>
    <property type="match status" value="1"/>
</dbReference>
<name>A0A0N4VM15_ENTVE</name>
<comment type="subcellular location">
    <subcellularLocation>
        <location evidence="1">Membrane</location>
        <topology evidence="1">Multi-pass membrane protein</topology>
    </subcellularLocation>
</comment>
<feature type="transmembrane region" description="Helical" evidence="10">
    <location>
        <begin position="38"/>
        <end position="57"/>
    </location>
</feature>
<evidence type="ECO:0000256" key="3">
    <source>
        <dbReference type="ARBA" id="ARBA00022989"/>
    </source>
</evidence>
<dbReference type="WBParaSite" id="EVEC_0001196601-mRNA-1">
    <property type="protein sequence ID" value="EVEC_0001196601-mRNA-1"/>
    <property type="gene ID" value="EVEC_0001196601"/>
</dbReference>
<protein>
    <submittedName>
        <fullName evidence="14">G_PROTEIN_RECEP_F1_2 domain-containing protein</fullName>
    </submittedName>
</protein>
<dbReference type="EMBL" id="UXUI01011719">
    <property type="protein sequence ID" value="VDD96460.1"/>
    <property type="molecule type" value="Genomic_DNA"/>
</dbReference>
<evidence type="ECO:0000256" key="9">
    <source>
        <dbReference type="SAM" id="MobiDB-lite"/>
    </source>
</evidence>
<feature type="compositionally biased region" description="Low complexity" evidence="9">
    <location>
        <begin position="288"/>
        <end position="302"/>
    </location>
</feature>
<dbReference type="SUPFAM" id="SSF81321">
    <property type="entry name" value="Family A G protein-coupled receptor-like"/>
    <property type="match status" value="1"/>
</dbReference>
<dbReference type="PROSITE" id="PS50262">
    <property type="entry name" value="G_PROTEIN_RECEP_F1_2"/>
    <property type="match status" value="1"/>
</dbReference>
<dbReference type="Proteomes" id="UP000274131">
    <property type="component" value="Unassembled WGS sequence"/>
</dbReference>
<keyword evidence="2 8" id="KW-0812">Transmembrane</keyword>
<keyword evidence="6 8" id="KW-0675">Receptor</keyword>
<evidence type="ECO:0000256" key="10">
    <source>
        <dbReference type="SAM" id="Phobius"/>
    </source>
</evidence>
<keyword evidence="3 10" id="KW-1133">Transmembrane helix</keyword>
<comment type="similarity">
    <text evidence="8">Belongs to the G-protein coupled receptor 1 family.</text>
</comment>
<feature type="region of interest" description="Disordered" evidence="9">
    <location>
        <begin position="288"/>
        <end position="310"/>
    </location>
</feature>
<dbReference type="PROSITE" id="PS00237">
    <property type="entry name" value="G_PROTEIN_RECEP_F1_1"/>
    <property type="match status" value="1"/>
</dbReference>
<evidence type="ECO:0000256" key="2">
    <source>
        <dbReference type="ARBA" id="ARBA00022692"/>
    </source>
</evidence>
<reference evidence="12 13" key="2">
    <citation type="submission" date="2018-10" db="EMBL/GenBank/DDBJ databases">
        <authorList>
            <consortium name="Pathogen Informatics"/>
        </authorList>
    </citation>
    <scope>NUCLEOTIDE SEQUENCE [LARGE SCALE GENOMIC DNA]</scope>
</reference>
<evidence type="ECO:0000256" key="1">
    <source>
        <dbReference type="ARBA" id="ARBA00004141"/>
    </source>
</evidence>
<dbReference type="GO" id="GO:0008188">
    <property type="term" value="F:neuropeptide receptor activity"/>
    <property type="evidence" value="ECO:0007669"/>
    <property type="project" value="TreeGrafter"/>
</dbReference>
<dbReference type="GO" id="GO:0042923">
    <property type="term" value="F:neuropeptide binding"/>
    <property type="evidence" value="ECO:0007669"/>
    <property type="project" value="TreeGrafter"/>
</dbReference>
<dbReference type="Gene3D" id="1.20.1070.10">
    <property type="entry name" value="Rhodopsin 7-helix transmembrane proteins"/>
    <property type="match status" value="1"/>
</dbReference>
<evidence type="ECO:0000313" key="14">
    <source>
        <dbReference type="WBParaSite" id="EVEC_0001196601-mRNA-1"/>
    </source>
</evidence>
<dbReference type="InterPro" id="IPR000276">
    <property type="entry name" value="GPCR_Rhodpsn"/>
</dbReference>
<evidence type="ECO:0000313" key="13">
    <source>
        <dbReference type="Proteomes" id="UP000274131"/>
    </source>
</evidence>
<evidence type="ECO:0000256" key="6">
    <source>
        <dbReference type="ARBA" id="ARBA00023170"/>
    </source>
</evidence>
<dbReference type="GO" id="GO:0005886">
    <property type="term" value="C:plasma membrane"/>
    <property type="evidence" value="ECO:0007669"/>
    <property type="project" value="TreeGrafter"/>
</dbReference>
<keyword evidence="4 8" id="KW-0297">G-protein coupled receptor</keyword>
<sequence>MCSIAVLISSYCLCFIAVDRYRSIVTQTRIPWDVNNAYVLVAISWAASFAASSPLYYTQGLKTIQFHNDTFCGMFCGEYNWPKNRRIKTAYGSVIFAFQYLFPVAIMSFCYWKILIKVRSDWIVTEGSMLTEAQQAQASVRKKRVMYVLILMVAAFMGSWLPLMVSNLLRDFGIASFLDQQTYFKLLAAHAVAMTSGHRKDLKRDMLWLTNARRGNQLGVLTKFAPSPSAHMVYRRLLENHLVSNDYRRRTVGDPAFIANERALAEMYANCFLLVPLVSICHTATPNTANNNNELMEPNANTDIDTVTLR</sequence>
<feature type="transmembrane region" description="Helical" evidence="10">
    <location>
        <begin position="90"/>
        <end position="114"/>
    </location>
</feature>
<feature type="transmembrane region" description="Helical" evidence="10">
    <location>
        <begin position="145"/>
        <end position="165"/>
    </location>
</feature>
<organism evidence="14">
    <name type="scientific">Enterobius vermicularis</name>
    <name type="common">Human pinworm</name>
    <dbReference type="NCBI Taxonomy" id="51028"/>
    <lineage>
        <taxon>Eukaryota</taxon>
        <taxon>Metazoa</taxon>
        <taxon>Ecdysozoa</taxon>
        <taxon>Nematoda</taxon>
        <taxon>Chromadorea</taxon>
        <taxon>Rhabditida</taxon>
        <taxon>Spirurina</taxon>
        <taxon>Oxyuridomorpha</taxon>
        <taxon>Oxyuroidea</taxon>
        <taxon>Oxyuridae</taxon>
        <taxon>Enterobius</taxon>
    </lineage>
</organism>
<evidence type="ECO:0000256" key="8">
    <source>
        <dbReference type="RuleBase" id="RU000688"/>
    </source>
</evidence>
<dbReference type="AlphaFoldDB" id="A0A0N4VM15"/>